<dbReference type="EMBL" id="FNCH01000008">
    <property type="protein sequence ID" value="SDG59798.1"/>
    <property type="molecule type" value="Genomic_DNA"/>
</dbReference>
<dbReference type="STRING" id="405671.SAMN05421827_108114"/>
<dbReference type="Gene3D" id="3.30.70.1290">
    <property type="entry name" value="Transposase IS200-like"/>
    <property type="match status" value="1"/>
</dbReference>
<dbReference type="RefSeq" id="WP_090500131.1">
    <property type="nucleotide sequence ID" value="NZ_FNCH01000008.1"/>
</dbReference>
<dbReference type="InterPro" id="IPR052715">
    <property type="entry name" value="RAYT_transposase"/>
</dbReference>
<evidence type="ECO:0000313" key="3">
    <source>
        <dbReference type="EMBL" id="SDG59798.1"/>
    </source>
</evidence>
<name>A0A1G7VJR2_9SPHI</name>
<organism evidence="3 4">
    <name type="scientific">Pedobacter terrae</name>
    <dbReference type="NCBI Taxonomy" id="405671"/>
    <lineage>
        <taxon>Bacteria</taxon>
        <taxon>Pseudomonadati</taxon>
        <taxon>Bacteroidota</taxon>
        <taxon>Sphingobacteriia</taxon>
        <taxon>Sphingobacteriales</taxon>
        <taxon>Sphingobacteriaceae</taxon>
        <taxon>Pedobacter</taxon>
    </lineage>
</organism>
<keyword evidence="4" id="KW-1185">Reference proteome</keyword>
<feature type="domain" description="Transposase IS200-like" evidence="2">
    <location>
        <begin position="9"/>
        <end position="127"/>
    </location>
</feature>
<proteinExistence type="predicted"/>
<dbReference type="GO" id="GO:0004803">
    <property type="term" value="F:transposase activity"/>
    <property type="evidence" value="ECO:0007669"/>
    <property type="project" value="InterPro"/>
</dbReference>
<feature type="transmembrane region" description="Helical" evidence="1">
    <location>
        <begin position="12"/>
        <end position="32"/>
    </location>
</feature>
<dbReference type="InterPro" id="IPR002686">
    <property type="entry name" value="Transposase_17"/>
</dbReference>
<dbReference type="PANTHER" id="PTHR36966">
    <property type="entry name" value="REP-ASSOCIATED TYROSINE TRANSPOSASE"/>
    <property type="match status" value="1"/>
</dbReference>
<dbReference type="OrthoDB" id="9788881at2"/>
<protein>
    <submittedName>
        <fullName evidence="3">REP element-mobilizing transposase RayT</fullName>
    </submittedName>
</protein>
<evidence type="ECO:0000256" key="1">
    <source>
        <dbReference type="SAM" id="Phobius"/>
    </source>
</evidence>
<dbReference type="AlphaFoldDB" id="A0A1G7VJR2"/>
<evidence type="ECO:0000313" key="4">
    <source>
        <dbReference type="Proteomes" id="UP000199643"/>
    </source>
</evidence>
<gene>
    <name evidence="3" type="ORF">SAMN05421827_108114</name>
</gene>
<accession>A0A1G7VJR2</accession>
<dbReference type="SMART" id="SM01321">
    <property type="entry name" value="Y1_Tnp"/>
    <property type="match status" value="1"/>
</dbReference>
<keyword evidence="1" id="KW-0812">Transmembrane</keyword>
<dbReference type="GO" id="GO:0006313">
    <property type="term" value="P:DNA transposition"/>
    <property type="evidence" value="ECO:0007669"/>
    <property type="project" value="InterPro"/>
</dbReference>
<dbReference type="InterPro" id="IPR036515">
    <property type="entry name" value="Transposase_17_sf"/>
</dbReference>
<keyword evidence="1" id="KW-0472">Membrane</keyword>
<reference evidence="4" key="1">
    <citation type="submission" date="2016-10" db="EMBL/GenBank/DDBJ databases">
        <authorList>
            <person name="Varghese N."/>
            <person name="Submissions S."/>
        </authorList>
    </citation>
    <scope>NUCLEOTIDE SEQUENCE [LARGE SCALE GENOMIC DNA]</scope>
    <source>
        <strain evidence="4">DSM 17933</strain>
    </source>
</reference>
<evidence type="ECO:0000259" key="2">
    <source>
        <dbReference type="SMART" id="SM01321"/>
    </source>
</evidence>
<dbReference type="PANTHER" id="PTHR36966:SF1">
    <property type="entry name" value="REP-ASSOCIATED TYROSINE TRANSPOSASE"/>
    <property type="match status" value="1"/>
</dbReference>
<keyword evidence="1" id="KW-1133">Transmembrane helix</keyword>
<dbReference type="Proteomes" id="UP000199643">
    <property type="component" value="Unassembled WGS sequence"/>
</dbReference>
<dbReference type="SUPFAM" id="SSF143422">
    <property type="entry name" value="Transposase IS200-like"/>
    <property type="match status" value="1"/>
</dbReference>
<dbReference type="Pfam" id="PF01797">
    <property type="entry name" value="Y1_Tnp"/>
    <property type="match status" value="1"/>
</dbReference>
<dbReference type="GO" id="GO:0043565">
    <property type="term" value="F:sequence-specific DNA binding"/>
    <property type="evidence" value="ECO:0007669"/>
    <property type="project" value="TreeGrafter"/>
</dbReference>
<sequence>MSRKYKFYNKDGLYFVSFATVYWIDIFVRHLYCDIIVNSLIYCKNKLGLELYCWCIMPSHIHLIFSSKNHNPDILLGRIKEYTSKEIVKAIKENSQESRKEWLLWMFERAGLKSSNVKGYQFWQHNNKPIELWSMAVIEQKADYLHDNPLVAGFVNEAWHWKYSSAIDYSRGKGLIELDDL</sequence>